<dbReference type="Proteomes" id="UP001497516">
    <property type="component" value="Chromosome 10"/>
</dbReference>
<dbReference type="Pfam" id="PF00646">
    <property type="entry name" value="F-box"/>
    <property type="match status" value="1"/>
</dbReference>
<reference evidence="2 3" key="1">
    <citation type="submission" date="2024-04" db="EMBL/GenBank/DDBJ databases">
        <authorList>
            <person name="Fracassetti M."/>
        </authorList>
    </citation>
    <scope>NUCLEOTIDE SEQUENCE [LARGE SCALE GENOMIC DNA]</scope>
</reference>
<dbReference type="InterPro" id="IPR032675">
    <property type="entry name" value="LRR_dom_sf"/>
</dbReference>
<dbReference type="AlphaFoldDB" id="A0AAV2D0V7"/>
<gene>
    <name evidence="2" type="ORF">LTRI10_LOCUS9350</name>
</gene>
<dbReference type="EMBL" id="OZ034814">
    <property type="protein sequence ID" value="CAL1362205.1"/>
    <property type="molecule type" value="Genomic_DNA"/>
</dbReference>
<accession>A0AAV2D0V7</accession>
<dbReference type="InterPro" id="IPR055357">
    <property type="entry name" value="LRR_At1g61320_AtMIF1"/>
</dbReference>
<proteinExistence type="predicted"/>
<dbReference type="InterPro" id="IPR053772">
    <property type="entry name" value="At1g61320/At1g61330-like"/>
</dbReference>
<dbReference type="SUPFAM" id="SSF81383">
    <property type="entry name" value="F-box domain"/>
    <property type="match status" value="1"/>
</dbReference>
<name>A0AAV2D0V7_9ROSI</name>
<dbReference type="SUPFAM" id="SSF52047">
    <property type="entry name" value="RNI-like"/>
    <property type="match status" value="1"/>
</dbReference>
<dbReference type="InterPro" id="IPR053781">
    <property type="entry name" value="F-box_AtFBL13-like"/>
</dbReference>
<dbReference type="PANTHER" id="PTHR34145">
    <property type="entry name" value="OS02G0105600 PROTEIN"/>
    <property type="match status" value="1"/>
</dbReference>
<evidence type="ECO:0000313" key="3">
    <source>
        <dbReference type="Proteomes" id="UP001497516"/>
    </source>
</evidence>
<dbReference type="PROSITE" id="PS50181">
    <property type="entry name" value="FBOX"/>
    <property type="match status" value="1"/>
</dbReference>
<sequence>MNQLKDGCSADQISALPEVILAEILSLLTLKEAARTSVLSKRWIDLWKCVTDLDFDASKARHAIRGEDEVGCDMNLLAKERNKYIKWVNQVLERHKGPKVKSFRIKFNLNSEQSNPDCDIDRWAVFAISKRVKRMEVDLDRYCDVNVNAKGCCVLSEPCFNYIRTAEGLSNIRFLQSLILRYVNMRSEILEHFLCNCPLLEKLVVVCSHGLVKFKVAGSGSCLPLLKLQHLDVSDCDYLKEMEIHCAQPLTFHIQWSEDRSAYEKCFKSRWF</sequence>
<protein>
    <recommendedName>
        <fullName evidence="1">F-box domain-containing protein</fullName>
    </recommendedName>
</protein>
<dbReference type="InterPro" id="IPR036047">
    <property type="entry name" value="F-box-like_dom_sf"/>
</dbReference>
<keyword evidence="3" id="KW-1185">Reference proteome</keyword>
<evidence type="ECO:0000313" key="2">
    <source>
        <dbReference type="EMBL" id="CAL1362205.1"/>
    </source>
</evidence>
<dbReference type="PANTHER" id="PTHR34145:SF68">
    <property type="entry name" value="FBD DOMAIN-CONTAINING PROTEIN"/>
    <property type="match status" value="1"/>
</dbReference>
<evidence type="ECO:0000259" key="1">
    <source>
        <dbReference type="PROSITE" id="PS50181"/>
    </source>
</evidence>
<feature type="domain" description="F-box" evidence="1">
    <location>
        <begin position="10"/>
        <end position="46"/>
    </location>
</feature>
<dbReference type="Gene3D" id="3.80.10.10">
    <property type="entry name" value="Ribonuclease Inhibitor"/>
    <property type="match status" value="1"/>
</dbReference>
<dbReference type="Gene3D" id="1.20.1280.50">
    <property type="match status" value="1"/>
</dbReference>
<organism evidence="2 3">
    <name type="scientific">Linum trigynum</name>
    <dbReference type="NCBI Taxonomy" id="586398"/>
    <lineage>
        <taxon>Eukaryota</taxon>
        <taxon>Viridiplantae</taxon>
        <taxon>Streptophyta</taxon>
        <taxon>Embryophyta</taxon>
        <taxon>Tracheophyta</taxon>
        <taxon>Spermatophyta</taxon>
        <taxon>Magnoliopsida</taxon>
        <taxon>eudicotyledons</taxon>
        <taxon>Gunneridae</taxon>
        <taxon>Pentapetalae</taxon>
        <taxon>rosids</taxon>
        <taxon>fabids</taxon>
        <taxon>Malpighiales</taxon>
        <taxon>Linaceae</taxon>
        <taxon>Linum</taxon>
    </lineage>
</organism>
<dbReference type="CDD" id="cd22160">
    <property type="entry name" value="F-box_AtFBL13-like"/>
    <property type="match status" value="1"/>
</dbReference>
<dbReference type="Pfam" id="PF23622">
    <property type="entry name" value="LRR_At1g61320_AtMIF1"/>
    <property type="match status" value="1"/>
</dbReference>
<dbReference type="InterPro" id="IPR001810">
    <property type="entry name" value="F-box_dom"/>
</dbReference>